<evidence type="ECO:0000256" key="2">
    <source>
        <dbReference type="RuleBase" id="RU362097"/>
    </source>
</evidence>
<dbReference type="AlphaFoldDB" id="A0AAW9QCJ1"/>
<dbReference type="SUPFAM" id="SSF56954">
    <property type="entry name" value="Outer membrane efflux proteins (OEP)"/>
    <property type="match status" value="1"/>
</dbReference>
<dbReference type="PROSITE" id="PS51257">
    <property type="entry name" value="PROKAR_LIPOPROTEIN"/>
    <property type="match status" value="1"/>
</dbReference>
<keyword evidence="2" id="KW-0449">Lipoprotein</keyword>
<dbReference type="PANTHER" id="PTHR30203">
    <property type="entry name" value="OUTER MEMBRANE CATION EFFLUX PROTEIN"/>
    <property type="match status" value="1"/>
</dbReference>
<dbReference type="GO" id="GO:0005886">
    <property type="term" value="C:plasma membrane"/>
    <property type="evidence" value="ECO:0007669"/>
    <property type="project" value="UniProtKB-SubCell"/>
</dbReference>
<dbReference type="RefSeq" id="WP_332288051.1">
    <property type="nucleotide sequence ID" value="NZ_JAZIBG010000012.1"/>
</dbReference>
<dbReference type="Pfam" id="PF02321">
    <property type="entry name" value="OEP"/>
    <property type="match status" value="2"/>
</dbReference>
<name>A0AAW9QCJ1_9BURK</name>
<gene>
    <name evidence="4" type="ORF">V4F39_04260</name>
</gene>
<comment type="subcellular location">
    <subcellularLocation>
        <location evidence="2">Cell membrane</location>
        <topology evidence="2">Lipid-anchor</topology>
    </subcellularLocation>
</comment>
<proteinExistence type="inferred from homology"/>
<dbReference type="PANTHER" id="PTHR30203:SF29">
    <property type="entry name" value="PROTEIN CYAE"/>
    <property type="match status" value="1"/>
</dbReference>
<keyword evidence="2" id="KW-0812">Transmembrane</keyword>
<keyword evidence="2" id="KW-0472">Membrane</keyword>
<dbReference type="Gene3D" id="1.20.1600.10">
    <property type="entry name" value="Outer membrane efflux proteins (OEP)"/>
    <property type="match status" value="1"/>
</dbReference>
<evidence type="ECO:0000256" key="3">
    <source>
        <dbReference type="SAM" id="Coils"/>
    </source>
</evidence>
<reference evidence="4 5" key="1">
    <citation type="submission" date="2024-02" db="EMBL/GenBank/DDBJ databases">
        <title>Genome sequence of Aquincola sp. MAHUQ-54.</title>
        <authorList>
            <person name="Huq M.A."/>
        </authorList>
    </citation>
    <scope>NUCLEOTIDE SEQUENCE [LARGE SCALE GENOMIC DNA]</scope>
    <source>
        <strain evidence="4 5">MAHUQ-54</strain>
    </source>
</reference>
<feature type="chain" id="PRO_5043091330" evidence="2">
    <location>
        <begin position="31"/>
        <end position="476"/>
    </location>
</feature>
<evidence type="ECO:0000313" key="4">
    <source>
        <dbReference type="EMBL" id="MEF7613114.1"/>
    </source>
</evidence>
<organism evidence="4 5">
    <name type="scientific">Aquincola agrisoli</name>
    <dbReference type="NCBI Taxonomy" id="3119538"/>
    <lineage>
        <taxon>Bacteria</taxon>
        <taxon>Pseudomonadati</taxon>
        <taxon>Pseudomonadota</taxon>
        <taxon>Betaproteobacteria</taxon>
        <taxon>Burkholderiales</taxon>
        <taxon>Sphaerotilaceae</taxon>
        <taxon>Aquincola</taxon>
    </lineage>
</organism>
<dbReference type="Gene3D" id="2.20.200.10">
    <property type="entry name" value="Outer membrane efflux proteins (OEP)"/>
    <property type="match status" value="1"/>
</dbReference>
<dbReference type="Proteomes" id="UP001336250">
    <property type="component" value="Unassembled WGS sequence"/>
</dbReference>
<protein>
    <submittedName>
        <fullName evidence="4">Efflux transporter outer membrane subunit</fullName>
    </submittedName>
</protein>
<feature type="coiled-coil region" evidence="3">
    <location>
        <begin position="373"/>
        <end position="403"/>
    </location>
</feature>
<sequence length="476" mass="49436">MTTTSDRLRGPSLPLLACLLFTACASPPPAQPPADTVPPQWQAALPHGGEAAQLAGWWARFDDPLLAQLIDTAQRRNPTLAQAAARIAQARASVRIAGAAARPTLAANVGAQRSDNDLPGTTGLQTAGSATLDAAWEIDLFGATRQAVAAAQARADGADAQWHNARVSLAAEVAGAYVGLRSCEAVLEVYENDARSGGQTASLTQQKVDAGFEAPANAGLARAAAAEAANRVVAQRADCDLSVKQLAALTVEAEPVLRGLLAERRARLPQPASFAVEAVPAQVLAQRPDVAAAEREIAAASADVGAAHADRFPRLSLTGSIGRAGVRVGGDTFDGRTWSFGPALLAPLVDGGRRVAAVDAAQGRYDEAVAGWRERVLAAAREVEEALVRLEAAQRREQDAQRAASGYAEFLAAAQTQWQVGTGSLLDLEQARRSSLGADAALIQVRRERVAAWLALYKAVGGGWQQAAAGTTGDSN</sequence>
<keyword evidence="2" id="KW-0564">Palmitate</keyword>
<dbReference type="EMBL" id="JAZIBG010000012">
    <property type="protein sequence ID" value="MEF7613114.1"/>
    <property type="molecule type" value="Genomic_DNA"/>
</dbReference>
<dbReference type="GO" id="GO:0015562">
    <property type="term" value="F:efflux transmembrane transporter activity"/>
    <property type="evidence" value="ECO:0007669"/>
    <property type="project" value="InterPro"/>
</dbReference>
<keyword evidence="5" id="KW-1185">Reference proteome</keyword>
<comment type="similarity">
    <text evidence="1 2">Belongs to the outer membrane factor (OMF) (TC 1.B.17) family.</text>
</comment>
<feature type="signal peptide" evidence="2">
    <location>
        <begin position="1"/>
        <end position="30"/>
    </location>
</feature>
<accession>A0AAW9QCJ1</accession>
<keyword evidence="2" id="KW-0732">Signal</keyword>
<keyword evidence="2" id="KW-1134">Transmembrane beta strand</keyword>
<dbReference type="NCBIfam" id="TIGR01845">
    <property type="entry name" value="outer_NodT"/>
    <property type="match status" value="1"/>
</dbReference>
<comment type="caution">
    <text evidence="4">The sequence shown here is derived from an EMBL/GenBank/DDBJ whole genome shotgun (WGS) entry which is preliminary data.</text>
</comment>
<dbReference type="InterPro" id="IPR003423">
    <property type="entry name" value="OMP_efflux"/>
</dbReference>
<keyword evidence="3" id="KW-0175">Coiled coil</keyword>
<dbReference type="InterPro" id="IPR010131">
    <property type="entry name" value="MdtP/NodT-like"/>
</dbReference>
<evidence type="ECO:0000256" key="1">
    <source>
        <dbReference type="ARBA" id="ARBA00007613"/>
    </source>
</evidence>
<evidence type="ECO:0000313" key="5">
    <source>
        <dbReference type="Proteomes" id="UP001336250"/>
    </source>
</evidence>